<sequence>MFFLKEATGPFAVGAATFTVPVRPPRVIGTAAISLTSSAGDQRLEPALRLEEVAFTAYYPIARESTKTWRKGVSWLMRPLKDSVRGYSHFTGVSSLLLWPFVVLFGARIKIPAYVNAPPLRNQKKDADDSSSTPTSDKPWPLVIFSHGLGGGSTTYSQLCTHLASTGKVVLALEHRDGTGPVCRPRSSDTGKPQRKLYISPDEVVWHEERDINDTVDSKFALRAEQLEYRRREVFYAYAAFRDLVMKGERGGMRTLDDTPLDWPAWTGGEFVSCEENVSLVGHSFGGATVFSILSNHPPEGDNFPSIPVSHALALDPWLEPVSSPGPQPVSVEDSNYKHPKLLVINAEGFTLWEDHFKRVLDVVPAWVGSNIFTIVRSQHVSFSDFPVLLPPLVRDATARPIMDAINALALAFIDDTLPSTLELMTTRKLEIRRHEPHWWSKRGKRELVGNAGDVIVHLPGVEDGCGPKDAVSDLHKVKV</sequence>
<gene>
    <name evidence="1" type="ORF">FA95DRAFT_1536850</name>
</gene>
<keyword evidence="2" id="KW-1185">Reference proteome</keyword>
<organism evidence="1 2">
    <name type="scientific">Auriscalpium vulgare</name>
    <dbReference type="NCBI Taxonomy" id="40419"/>
    <lineage>
        <taxon>Eukaryota</taxon>
        <taxon>Fungi</taxon>
        <taxon>Dikarya</taxon>
        <taxon>Basidiomycota</taxon>
        <taxon>Agaricomycotina</taxon>
        <taxon>Agaricomycetes</taxon>
        <taxon>Russulales</taxon>
        <taxon>Auriscalpiaceae</taxon>
        <taxon>Auriscalpium</taxon>
    </lineage>
</organism>
<dbReference type="EMBL" id="MU275864">
    <property type="protein sequence ID" value="KAI0050253.1"/>
    <property type="molecule type" value="Genomic_DNA"/>
</dbReference>
<protein>
    <submittedName>
        <fullName evidence="1">Uncharacterized protein</fullName>
    </submittedName>
</protein>
<dbReference type="Proteomes" id="UP000814033">
    <property type="component" value="Unassembled WGS sequence"/>
</dbReference>
<evidence type="ECO:0000313" key="1">
    <source>
        <dbReference type="EMBL" id="KAI0050253.1"/>
    </source>
</evidence>
<comment type="caution">
    <text evidence="1">The sequence shown here is derived from an EMBL/GenBank/DDBJ whole genome shotgun (WGS) entry which is preliminary data.</text>
</comment>
<evidence type="ECO:0000313" key="2">
    <source>
        <dbReference type="Proteomes" id="UP000814033"/>
    </source>
</evidence>
<reference evidence="1" key="1">
    <citation type="submission" date="2021-02" db="EMBL/GenBank/DDBJ databases">
        <authorList>
            <consortium name="DOE Joint Genome Institute"/>
            <person name="Ahrendt S."/>
            <person name="Looney B.P."/>
            <person name="Miyauchi S."/>
            <person name="Morin E."/>
            <person name="Drula E."/>
            <person name="Courty P.E."/>
            <person name="Chicoki N."/>
            <person name="Fauchery L."/>
            <person name="Kohler A."/>
            <person name="Kuo A."/>
            <person name="Labutti K."/>
            <person name="Pangilinan J."/>
            <person name="Lipzen A."/>
            <person name="Riley R."/>
            <person name="Andreopoulos W."/>
            <person name="He G."/>
            <person name="Johnson J."/>
            <person name="Barry K.W."/>
            <person name="Grigoriev I.V."/>
            <person name="Nagy L."/>
            <person name="Hibbett D."/>
            <person name="Henrissat B."/>
            <person name="Matheny P.B."/>
            <person name="Labbe J."/>
            <person name="Martin F."/>
        </authorList>
    </citation>
    <scope>NUCLEOTIDE SEQUENCE</scope>
    <source>
        <strain evidence="1">FP105234-sp</strain>
    </source>
</reference>
<name>A0ACB8S2F4_9AGAM</name>
<proteinExistence type="predicted"/>
<accession>A0ACB8S2F4</accession>
<reference evidence="1" key="2">
    <citation type="journal article" date="2022" name="New Phytol.">
        <title>Evolutionary transition to the ectomycorrhizal habit in the genomes of a hyperdiverse lineage of mushroom-forming fungi.</title>
        <authorList>
            <person name="Looney B."/>
            <person name="Miyauchi S."/>
            <person name="Morin E."/>
            <person name="Drula E."/>
            <person name="Courty P.E."/>
            <person name="Kohler A."/>
            <person name="Kuo A."/>
            <person name="LaButti K."/>
            <person name="Pangilinan J."/>
            <person name="Lipzen A."/>
            <person name="Riley R."/>
            <person name="Andreopoulos W."/>
            <person name="He G."/>
            <person name="Johnson J."/>
            <person name="Nolan M."/>
            <person name="Tritt A."/>
            <person name="Barry K.W."/>
            <person name="Grigoriev I.V."/>
            <person name="Nagy L.G."/>
            <person name="Hibbett D."/>
            <person name="Henrissat B."/>
            <person name="Matheny P.B."/>
            <person name="Labbe J."/>
            <person name="Martin F.M."/>
        </authorList>
    </citation>
    <scope>NUCLEOTIDE SEQUENCE</scope>
    <source>
        <strain evidence="1">FP105234-sp</strain>
    </source>
</reference>